<feature type="transmembrane region" description="Helical" evidence="1">
    <location>
        <begin position="185"/>
        <end position="203"/>
    </location>
</feature>
<feature type="transmembrane region" description="Helical" evidence="1">
    <location>
        <begin position="98"/>
        <end position="115"/>
    </location>
</feature>
<feature type="transmembrane region" description="Helical" evidence="1">
    <location>
        <begin position="215"/>
        <end position="235"/>
    </location>
</feature>
<feature type="transmembrane region" description="Helical" evidence="1">
    <location>
        <begin position="385"/>
        <end position="402"/>
    </location>
</feature>
<evidence type="ECO:0000313" key="2">
    <source>
        <dbReference type="EMBL" id="HGQ86179.1"/>
    </source>
</evidence>
<evidence type="ECO:0008006" key="3">
    <source>
        <dbReference type="Google" id="ProtNLM"/>
    </source>
</evidence>
<feature type="transmembrane region" description="Helical" evidence="1">
    <location>
        <begin position="35"/>
        <end position="56"/>
    </location>
</feature>
<dbReference type="AlphaFoldDB" id="A0A7C4JRJ5"/>
<dbReference type="EMBL" id="DSZN01000112">
    <property type="protein sequence ID" value="HGQ86179.1"/>
    <property type="molecule type" value="Genomic_DNA"/>
</dbReference>
<keyword evidence="1" id="KW-1133">Transmembrane helix</keyword>
<feature type="transmembrane region" description="Helical" evidence="1">
    <location>
        <begin position="63"/>
        <end position="86"/>
    </location>
</feature>
<keyword evidence="1" id="KW-0812">Transmembrane</keyword>
<feature type="transmembrane region" description="Helical" evidence="1">
    <location>
        <begin position="122"/>
        <end position="143"/>
    </location>
</feature>
<gene>
    <name evidence="2" type="ORF">ENT66_07825</name>
</gene>
<organism evidence="2">
    <name type="scientific">Thermodesulfobacterium geofontis</name>
    <dbReference type="NCBI Taxonomy" id="1295609"/>
    <lineage>
        <taxon>Bacteria</taxon>
        <taxon>Pseudomonadati</taxon>
        <taxon>Thermodesulfobacteriota</taxon>
        <taxon>Thermodesulfobacteria</taxon>
        <taxon>Thermodesulfobacteriales</taxon>
        <taxon>Thermodesulfobacteriaceae</taxon>
        <taxon>Thermodesulfobacterium</taxon>
    </lineage>
</organism>
<accession>A0A7C4JRJ5</accession>
<comment type="caution">
    <text evidence="2">The sequence shown here is derived from an EMBL/GenBank/DDBJ whole genome shotgun (WGS) entry which is preliminary data.</text>
</comment>
<keyword evidence="1" id="KW-0472">Membrane</keyword>
<protein>
    <recommendedName>
        <fullName evidence="3">O-antigen ligase domain-containing protein</fullName>
    </recommendedName>
</protein>
<proteinExistence type="predicted"/>
<feature type="transmembrane region" description="Helical" evidence="1">
    <location>
        <begin position="247"/>
        <end position="269"/>
    </location>
</feature>
<name>A0A7C4JRJ5_9BACT</name>
<evidence type="ECO:0000256" key="1">
    <source>
        <dbReference type="SAM" id="Phobius"/>
    </source>
</evidence>
<reference evidence="2" key="1">
    <citation type="journal article" date="2020" name="mSystems">
        <title>Genome- and Community-Level Interaction Insights into Carbon Utilization and Element Cycling Functions of Hydrothermarchaeota in Hydrothermal Sediment.</title>
        <authorList>
            <person name="Zhou Z."/>
            <person name="Liu Y."/>
            <person name="Xu W."/>
            <person name="Pan J."/>
            <person name="Luo Z.H."/>
            <person name="Li M."/>
        </authorList>
    </citation>
    <scope>NUCLEOTIDE SEQUENCE [LARGE SCALE GENOMIC DNA]</scope>
    <source>
        <strain evidence="2">SpSt-6</strain>
    </source>
</reference>
<sequence>MSTLVKGLLIIESFLIILSPKGIKALIGYEGVYPNFHFIFMVFSLPVLLYCGAFDLKDLKSYLILLLNILLICSIYLLSTLLALIYTSVDPYFPISESIRQTLNYLLIFFPFLFLKYPYQTFIFKILVFLGVFEVLFVIYGILGFKNLFRMPEYLRQVIQEKILNQSWTIFGFIPKWGGTFPETQVLSTFLLMCFILLEIIKIKNWSIITKLLKLLFIVALLFLQSKSAILALIFYCVFKNMTLKNFYKIIIVFPFLFLVISFYPLVIFRKEILNQNLEALALQYSSFGERLFHIIKSVEFMSENIAQILFGLGPRVYGSLISQEYPGYFNEYTNAISVFNVLADIGFVGFIVFFIFLFLIFLKLKNFKLKIAYASILLSYLPQMAWGESFIFLFLAGLVNYDRYKRQHETLH</sequence>
<feature type="transmembrane region" description="Helical" evidence="1">
    <location>
        <begin position="342"/>
        <end position="365"/>
    </location>
</feature>